<reference evidence="4 6" key="1">
    <citation type="submission" date="2020-06" db="EMBL/GenBank/DDBJ databases">
        <title>Anoxygenic phototrophic Chloroflexota member uses a Type I reaction center.</title>
        <authorList>
            <person name="Tsuji J.M."/>
            <person name="Shaw N.A."/>
            <person name="Nagashima S."/>
            <person name="Venkiteswaran J."/>
            <person name="Schiff S.L."/>
            <person name="Hanada S."/>
            <person name="Tank M."/>
            <person name="Neufeld J.D."/>
        </authorList>
    </citation>
    <scope>NUCLEOTIDE SEQUENCE [LARGE SCALE GENOMIC DNA]</scope>
    <source>
        <strain evidence="4">L227-S17</strain>
    </source>
</reference>
<dbReference type="EMBL" id="CP128399">
    <property type="protein sequence ID" value="WJW66583.1"/>
    <property type="molecule type" value="Genomic_DNA"/>
</dbReference>
<dbReference type="InterPro" id="IPR015797">
    <property type="entry name" value="NUDIX_hydrolase-like_dom_sf"/>
</dbReference>
<dbReference type="PANTHER" id="PTHR43046:SF16">
    <property type="entry name" value="ADP-RIBOSE PYROPHOSPHATASE YJHB-RELATED"/>
    <property type="match status" value="1"/>
</dbReference>
<keyword evidence="2 4" id="KW-0378">Hydrolase</keyword>
<evidence type="ECO:0000313" key="4">
    <source>
        <dbReference type="EMBL" id="NWJ44695.1"/>
    </source>
</evidence>
<dbReference type="Proteomes" id="UP000521676">
    <property type="component" value="Unassembled WGS sequence"/>
</dbReference>
<evidence type="ECO:0000259" key="3">
    <source>
        <dbReference type="PROSITE" id="PS51462"/>
    </source>
</evidence>
<dbReference type="PROSITE" id="PS00893">
    <property type="entry name" value="NUDIX_BOX"/>
    <property type="match status" value="1"/>
</dbReference>
<evidence type="ECO:0000256" key="2">
    <source>
        <dbReference type="ARBA" id="ARBA00022801"/>
    </source>
</evidence>
<dbReference type="InterPro" id="IPR000086">
    <property type="entry name" value="NUDIX_hydrolase_dom"/>
</dbReference>
<reference evidence="5" key="2">
    <citation type="journal article" date="2024" name="Nature">
        <title>Anoxygenic phototroph of the Chloroflexota uses a type I reaction centre.</title>
        <authorList>
            <person name="Tsuji J.M."/>
            <person name="Shaw N.A."/>
            <person name="Nagashima S."/>
            <person name="Venkiteswaran J.J."/>
            <person name="Schiff S.L."/>
            <person name="Watanabe T."/>
            <person name="Fukui M."/>
            <person name="Hanada S."/>
            <person name="Tank M."/>
            <person name="Neufeld J.D."/>
        </authorList>
    </citation>
    <scope>NUCLEOTIDE SEQUENCE</scope>
    <source>
        <strain evidence="5">L227-S17</strain>
    </source>
</reference>
<dbReference type="PANTHER" id="PTHR43046">
    <property type="entry name" value="GDP-MANNOSE MANNOSYL HYDROLASE"/>
    <property type="match status" value="1"/>
</dbReference>
<comment type="cofactor">
    <cofactor evidence="1">
        <name>Mg(2+)</name>
        <dbReference type="ChEBI" id="CHEBI:18420"/>
    </cofactor>
</comment>
<evidence type="ECO:0000313" key="7">
    <source>
        <dbReference type="Proteomes" id="UP001431572"/>
    </source>
</evidence>
<dbReference type="SUPFAM" id="SSF55811">
    <property type="entry name" value="Nudix"/>
    <property type="match status" value="1"/>
</dbReference>
<protein>
    <submittedName>
        <fullName evidence="4">NUDIX hydrolase</fullName>
    </submittedName>
</protein>
<evidence type="ECO:0000313" key="5">
    <source>
        <dbReference type="EMBL" id="WJW66583.1"/>
    </source>
</evidence>
<dbReference type="InterPro" id="IPR020084">
    <property type="entry name" value="NUDIX_hydrolase_CS"/>
</dbReference>
<organism evidence="4 6">
    <name type="scientific">Candidatus Chlorohelix allophototropha</name>
    <dbReference type="NCBI Taxonomy" id="3003348"/>
    <lineage>
        <taxon>Bacteria</taxon>
        <taxon>Bacillati</taxon>
        <taxon>Chloroflexota</taxon>
        <taxon>Chloroflexia</taxon>
        <taxon>Candidatus Chloroheliales</taxon>
        <taxon>Candidatus Chloroheliaceae</taxon>
        <taxon>Candidatus Chlorohelix</taxon>
    </lineage>
</organism>
<dbReference type="GO" id="GO:0016787">
    <property type="term" value="F:hydrolase activity"/>
    <property type="evidence" value="ECO:0007669"/>
    <property type="project" value="UniProtKB-KW"/>
</dbReference>
<dbReference type="CDD" id="cd02883">
    <property type="entry name" value="NUDIX_Hydrolase"/>
    <property type="match status" value="1"/>
</dbReference>
<name>A0A8T7M2L6_9CHLR</name>
<gene>
    <name evidence="4" type="ORF">HXX08_02335</name>
    <name evidence="5" type="ORF">OZ401_002387</name>
</gene>
<dbReference type="Gene3D" id="3.90.79.10">
    <property type="entry name" value="Nucleoside Triphosphate Pyrophosphohydrolase"/>
    <property type="match status" value="1"/>
</dbReference>
<sequence>MALAFYWRVLKRCASDSVFRNHLQAEAWHEFKNLLPGKLVTPRNRYVYCRESNPLIPGGRWLPPQSLAWRPAVYGLLFDQEDRVLMVRNNSLSFYWNFPGGAMGRGEMQPDALKREFMEETGLEVELGPLVDSWDDFIVMPTGQPVHGILHFYLVRVVGGILLSGGNNFDVSEVAFFDNYFEAGKTDEMLSPPALRLKSLINHARQMRRTLNYDCGYPL</sequence>
<evidence type="ECO:0000313" key="6">
    <source>
        <dbReference type="Proteomes" id="UP000521676"/>
    </source>
</evidence>
<dbReference type="EMBL" id="JACATZ010000001">
    <property type="protein sequence ID" value="NWJ44695.1"/>
    <property type="molecule type" value="Genomic_DNA"/>
</dbReference>
<dbReference type="RefSeq" id="WP_341468472.1">
    <property type="nucleotide sequence ID" value="NZ_CP128399.1"/>
</dbReference>
<accession>A0A8T7M2L6</accession>
<dbReference type="PROSITE" id="PS51462">
    <property type="entry name" value="NUDIX"/>
    <property type="match status" value="1"/>
</dbReference>
<evidence type="ECO:0000256" key="1">
    <source>
        <dbReference type="ARBA" id="ARBA00001946"/>
    </source>
</evidence>
<feature type="domain" description="Nudix hydrolase" evidence="3">
    <location>
        <begin position="68"/>
        <end position="202"/>
    </location>
</feature>
<keyword evidence="7" id="KW-1185">Reference proteome</keyword>
<dbReference type="AlphaFoldDB" id="A0A8T7M2L6"/>
<proteinExistence type="predicted"/>
<dbReference type="Pfam" id="PF00293">
    <property type="entry name" value="NUDIX"/>
    <property type="match status" value="1"/>
</dbReference>
<dbReference type="Proteomes" id="UP001431572">
    <property type="component" value="Chromosome 1"/>
</dbReference>